<dbReference type="OrthoDB" id="6759200at2759"/>
<name>A0A8X6MI40_9ARAC</name>
<dbReference type="PANTHER" id="PTHR45749:SF21">
    <property type="entry name" value="DUF4371 DOMAIN-CONTAINING PROTEIN"/>
    <property type="match status" value="1"/>
</dbReference>
<keyword evidence="2" id="KW-1185">Reference proteome</keyword>
<protein>
    <recommendedName>
        <fullName evidence="3">DUF4371 domain-containing protein</fullName>
    </recommendedName>
</protein>
<dbReference type="Proteomes" id="UP000886998">
    <property type="component" value="Unassembled WGS sequence"/>
</dbReference>
<dbReference type="EMBL" id="BMAV01027569">
    <property type="protein sequence ID" value="GFS60348.1"/>
    <property type="molecule type" value="Genomic_DNA"/>
</dbReference>
<comment type="caution">
    <text evidence="1">The sequence shown here is derived from an EMBL/GenBank/DDBJ whole genome shotgun (WGS) entry which is preliminary data.</text>
</comment>
<accession>A0A8X6MI40</accession>
<gene>
    <name evidence="1" type="ORF">TNIN_13781</name>
</gene>
<reference evidence="1" key="1">
    <citation type="submission" date="2020-08" db="EMBL/GenBank/DDBJ databases">
        <title>Multicomponent nature underlies the extraordinary mechanical properties of spider dragline silk.</title>
        <authorList>
            <person name="Kono N."/>
            <person name="Nakamura H."/>
            <person name="Mori M."/>
            <person name="Yoshida Y."/>
            <person name="Ohtoshi R."/>
            <person name="Malay A.D."/>
            <person name="Moran D.A.P."/>
            <person name="Tomita M."/>
            <person name="Numata K."/>
            <person name="Arakawa K."/>
        </authorList>
    </citation>
    <scope>NUCLEOTIDE SEQUENCE</scope>
</reference>
<sequence length="85" mass="9406">MIENQEVRVEESFIDFIETKNKTAEGISDMIVSKLKAGGLDIMNCRGQAFDNVTTMAGCHTSVQQQIKDINPNAEFVPCSNHSQT</sequence>
<proteinExistence type="predicted"/>
<organism evidence="1 2">
    <name type="scientific">Trichonephila inaurata madagascariensis</name>
    <dbReference type="NCBI Taxonomy" id="2747483"/>
    <lineage>
        <taxon>Eukaryota</taxon>
        <taxon>Metazoa</taxon>
        <taxon>Ecdysozoa</taxon>
        <taxon>Arthropoda</taxon>
        <taxon>Chelicerata</taxon>
        <taxon>Arachnida</taxon>
        <taxon>Araneae</taxon>
        <taxon>Araneomorphae</taxon>
        <taxon>Entelegynae</taxon>
        <taxon>Araneoidea</taxon>
        <taxon>Nephilidae</taxon>
        <taxon>Trichonephila</taxon>
        <taxon>Trichonephila inaurata</taxon>
    </lineage>
</organism>
<evidence type="ECO:0000313" key="1">
    <source>
        <dbReference type="EMBL" id="GFS60348.1"/>
    </source>
</evidence>
<evidence type="ECO:0008006" key="3">
    <source>
        <dbReference type="Google" id="ProtNLM"/>
    </source>
</evidence>
<dbReference type="AlphaFoldDB" id="A0A8X6MI40"/>
<evidence type="ECO:0000313" key="2">
    <source>
        <dbReference type="Proteomes" id="UP000886998"/>
    </source>
</evidence>
<dbReference type="PANTHER" id="PTHR45749">
    <property type="match status" value="1"/>
</dbReference>